<sequence>MTSTDLLICATHTFVSLNPRCVCHTRVTPLHNTRLDSTIGATYDEEETLAPLLAKVRAAAKSSSDEPVMVTEVSICDKTFPALIDTGFSRSAIEQSVVEPVPGQLVLRNEEATFKQADKSPGKTTHVATTPLNLLVFSSTRVCTHEL</sequence>
<dbReference type="AlphaFoldDB" id="A0A9W6Y8P5"/>
<evidence type="ECO:0000313" key="1">
    <source>
        <dbReference type="EMBL" id="GMF55105.1"/>
    </source>
</evidence>
<name>A0A9W6Y8P5_9STRA</name>
<gene>
    <name evidence="1" type="ORF">Pfra01_002312400</name>
</gene>
<accession>A0A9W6Y8P5</accession>
<organism evidence="1 2">
    <name type="scientific">Phytophthora fragariaefolia</name>
    <dbReference type="NCBI Taxonomy" id="1490495"/>
    <lineage>
        <taxon>Eukaryota</taxon>
        <taxon>Sar</taxon>
        <taxon>Stramenopiles</taxon>
        <taxon>Oomycota</taxon>
        <taxon>Peronosporomycetes</taxon>
        <taxon>Peronosporales</taxon>
        <taxon>Peronosporaceae</taxon>
        <taxon>Phytophthora</taxon>
    </lineage>
</organism>
<reference evidence="1" key="1">
    <citation type="submission" date="2023-04" db="EMBL/GenBank/DDBJ databases">
        <title>Phytophthora fragariaefolia NBRC 109709.</title>
        <authorList>
            <person name="Ichikawa N."/>
            <person name="Sato H."/>
            <person name="Tonouchi N."/>
        </authorList>
    </citation>
    <scope>NUCLEOTIDE SEQUENCE</scope>
    <source>
        <strain evidence="1">NBRC 109709</strain>
    </source>
</reference>
<protein>
    <submittedName>
        <fullName evidence="1">Unnamed protein product</fullName>
    </submittedName>
</protein>
<dbReference type="Gene3D" id="2.40.70.10">
    <property type="entry name" value="Acid Proteases"/>
    <property type="match status" value="1"/>
</dbReference>
<keyword evidence="2" id="KW-1185">Reference proteome</keyword>
<comment type="caution">
    <text evidence="1">The sequence shown here is derived from an EMBL/GenBank/DDBJ whole genome shotgun (WGS) entry which is preliminary data.</text>
</comment>
<proteinExistence type="predicted"/>
<evidence type="ECO:0000313" key="2">
    <source>
        <dbReference type="Proteomes" id="UP001165121"/>
    </source>
</evidence>
<dbReference type="Proteomes" id="UP001165121">
    <property type="component" value="Unassembled WGS sequence"/>
</dbReference>
<dbReference type="EMBL" id="BSXT01003655">
    <property type="protein sequence ID" value="GMF55105.1"/>
    <property type="molecule type" value="Genomic_DNA"/>
</dbReference>
<dbReference type="OrthoDB" id="127755at2759"/>
<dbReference type="InterPro" id="IPR021109">
    <property type="entry name" value="Peptidase_aspartic_dom_sf"/>
</dbReference>